<gene>
    <name evidence="2" type="ORF">PC117_g20656</name>
</gene>
<accession>A0A8T1K310</accession>
<dbReference type="AlphaFoldDB" id="A0A8T1K310"/>
<evidence type="ECO:0000313" key="2">
    <source>
        <dbReference type="EMBL" id="KAG2905822.1"/>
    </source>
</evidence>
<dbReference type="EMBL" id="RCMK01000979">
    <property type="protein sequence ID" value="KAG2905822.1"/>
    <property type="molecule type" value="Genomic_DNA"/>
</dbReference>
<proteinExistence type="predicted"/>
<feature type="compositionally biased region" description="Polar residues" evidence="1">
    <location>
        <begin position="1"/>
        <end position="10"/>
    </location>
</feature>
<comment type="caution">
    <text evidence="2">The sequence shown here is derived from an EMBL/GenBank/DDBJ whole genome shotgun (WGS) entry which is preliminary data.</text>
</comment>
<evidence type="ECO:0000256" key="1">
    <source>
        <dbReference type="SAM" id="MobiDB-lite"/>
    </source>
</evidence>
<evidence type="ECO:0000313" key="3">
    <source>
        <dbReference type="Proteomes" id="UP000736787"/>
    </source>
</evidence>
<dbReference type="Proteomes" id="UP000736787">
    <property type="component" value="Unassembled WGS sequence"/>
</dbReference>
<name>A0A8T1K310_9STRA</name>
<organism evidence="2 3">
    <name type="scientific">Phytophthora cactorum</name>
    <dbReference type="NCBI Taxonomy" id="29920"/>
    <lineage>
        <taxon>Eukaryota</taxon>
        <taxon>Sar</taxon>
        <taxon>Stramenopiles</taxon>
        <taxon>Oomycota</taxon>
        <taxon>Peronosporomycetes</taxon>
        <taxon>Peronosporales</taxon>
        <taxon>Peronosporaceae</taxon>
        <taxon>Phytophthora</taxon>
    </lineage>
</organism>
<sequence>MTRTRQNAARSSGRRSQRPKLSALTSQRTARSSRLALVTERRWLVWLITDRADVPVTRNLLYLVHYIVGPGVLEQSY</sequence>
<protein>
    <submittedName>
        <fullName evidence="2">Uncharacterized protein</fullName>
    </submittedName>
</protein>
<reference evidence="2" key="1">
    <citation type="submission" date="2018-10" db="EMBL/GenBank/DDBJ databases">
        <title>Effector identification in a new, highly contiguous assembly of the strawberry crown rot pathogen Phytophthora cactorum.</title>
        <authorList>
            <person name="Armitage A.D."/>
            <person name="Nellist C.F."/>
            <person name="Bates H."/>
            <person name="Vickerstaff R.J."/>
            <person name="Harrison R.J."/>
        </authorList>
    </citation>
    <scope>NUCLEOTIDE SEQUENCE</scope>
    <source>
        <strain evidence="2">4040</strain>
    </source>
</reference>
<feature type="region of interest" description="Disordered" evidence="1">
    <location>
        <begin position="1"/>
        <end position="30"/>
    </location>
</feature>